<keyword evidence="1" id="KW-1133">Transmembrane helix</keyword>
<comment type="caution">
    <text evidence="2">The sequence shown here is derived from an EMBL/GenBank/DDBJ whole genome shotgun (WGS) entry which is preliminary data.</text>
</comment>
<dbReference type="AlphaFoldDB" id="A0A2V4DYE4"/>
<evidence type="ECO:0000256" key="1">
    <source>
        <dbReference type="SAM" id="Phobius"/>
    </source>
</evidence>
<proteinExistence type="predicted"/>
<dbReference type="Pfam" id="PF19911">
    <property type="entry name" value="DUF6384"/>
    <property type="match status" value="2"/>
</dbReference>
<dbReference type="InterPro" id="IPR045964">
    <property type="entry name" value="DUF6384"/>
</dbReference>
<protein>
    <submittedName>
        <fullName evidence="2">Uncharacterized protein</fullName>
    </submittedName>
</protein>
<keyword evidence="1" id="KW-0472">Membrane</keyword>
<feature type="transmembrane region" description="Helical" evidence="1">
    <location>
        <begin position="95"/>
        <end position="115"/>
    </location>
</feature>
<gene>
    <name evidence="2" type="ORF">DKK79_04100</name>
</gene>
<sequence length="456" mass="52926">MSNIKLSEQLGAMAIIDELYQKQQLLLEHLNYDALRSKLAENIKNYYQVKGQIVNDELIEKGINLWFSQRLQFVAPKHNWLIRFFAFCYVKRKKFYPFIAVILCILLWLNCSVFSKMFERNNKIDKTYSHILIEKKILTDLNTKFLELDKLPVYNAQVPVKNLKTSISYSLNQEFNLPFSESTENSSPTFNYDQETFYKLEEIDFSITTISSQAAREISKLSELLEEDRKLTYLIKSDEFIQAKKIYPILQISVDKALDRLNQGQQDIDLESIESLYNSVGRAETLENKIQSDLKQLQALNVPNSDMSEVIALQNALSADLKNLNFKHVEHYQEMMAYYIKLAQTNLTLTIVDHPNYKSGVERTHDNTNGKSWYLIVRPMTTTNNPDSLWVKSIETGESKLVDTFGQQVTLEQYNSVKADKMKDGHIDNNKLCTKPQGRLIFNCPKSVKSGRILEW</sequence>
<evidence type="ECO:0000313" key="2">
    <source>
        <dbReference type="EMBL" id="PXZ05855.1"/>
    </source>
</evidence>
<dbReference type="Proteomes" id="UP000247483">
    <property type="component" value="Unassembled WGS sequence"/>
</dbReference>
<name>A0A2V4DYE4_9GAMM</name>
<dbReference type="RefSeq" id="WP_110422951.1">
    <property type="nucleotide sequence ID" value="NZ_QGLP01000004.1"/>
</dbReference>
<organism evidence="2 3">
    <name type="scientific">Gilliamella apicola</name>
    <dbReference type="NCBI Taxonomy" id="1196095"/>
    <lineage>
        <taxon>Bacteria</taxon>
        <taxon>Pseudomonadati</taxon>
        <taxon>Pseudomonadota</taxon>
        <taxon>Gammaproteobacteria</taxon>
        <taxon>Orbales</taxon>
        <taxon>Orbaceae</taxon>
        <taxon>Gilliamella</taxon>
    </lineage>
</organism>
<reference evidence="2 3" key="1">
    <citation type="submission" date="2018-05" db="EMBL/GenBank/DDBJ databases">
        <title>Reference genomes for bee gut microbiota database.</title>
        <authorList>
            <person name="Ellegaard K.M."/>
        </authorList>
    </citation>
    <scope>NUCLEOTIDE SEQUENCE [LARGE SCALE GENOMIC DNA]</scope>
    <source>
        <strain evidence="2 3">ESL0177</strain>
    </source>
</reference>
<dbReference type="EMBL" id="QGLP01000004">
    <property type="protein sequence ID" value="PXZ05855.1"/>
    <property type="molecule type" value="Genomic_DNA"/>
</dbReference>
<accession>A0A2V4DYE4</accession>
<evidence type="ECO:0000313" key="3">
    <source>
        <dbReference type="Proteomes" id="UP000247483"/>
    </source>
</evidence>
<keyword evidence="1" id="KW-0812">Transmembrane</keyword>